<evidence type="ECO:0000313" key="2">
    <source>
        <dbReference type="Proteomes" id="UP001521222"/>
    </source>
</evidence>
<protein>
    <recommendedName>
        <fullName evidence="3">N-acetyltransferase domain-containing protein</fullName>
    </recommendedName>
</protein>
<comment type="caution">
    <text evidence="1">The sequence shown here is derived from an EMBL/GenBank/DDBJ whole genome shotgun (WGS) entry which is preliminary data.</text>
</comment>
<evidence type="ECO:0000313" key="1">
    <source>
        <dbReference type="EMBL" id="KAL1610930.1"/>
    </source>
</evidence>
<organism evidence="1 2">
    <name type="scientific">Nothophoma quercina</name>
    <dbReference type="NCBI Taxonomy" id="749835"/>
    <lineage>
        <taxon>Eukaryota</taxon>
        <taxon>Fungi</taxon>
        <taxon>Dikarya</taxon>
        <taxon>Ascomycota</taxon>
        <taxon>Pezizomycotina</taxon>
        <taxon>Dothideomycetes</taxon>
        <taxon>Pleosporomycetidae</taxon>
        <taxon>Pleosporales</taxon>
        <taxon>Pleosporineae</taxon>
        <taxon>Didymellaceae</taxon>
        <taxon>Nothophoma</taxon>
    </lineage>
</organism>
<dbReference type="Gene3D" id="3.40.630.30">
    <property type="match status" value="1"/>
</dbReference>
<dbReference type="PANTHER" id="PTHR42791">
    <property type="entry name" value="GNAT FAMILY ACETYLTRANSFERASE"/>
    <property type="match status" value="1"/>
</dbReference>
<dbReference type="EMBL" id="JAKIXB020000002">
    <property type="protein sequence ID" value="KAL1610930.1"/>
    <property type="molecule type" value="Genomic_DNA"/>
</dbReference>
<accession>A0ABR3S2L3</accession>
<name>A0ABR3S2L3_9PLEO</name>
<keyword evidence="2" id="KW-1185">Reference proteome</keyword>
<sequence>MVLELRPCAESDIPEFVRIQIAAFGTGGGMIQFMVEHPPSETYINKSIDKHIKSFREEKDITYLKVIDTERDGQMIAGAKWRINQKQRTEEEIQPMLPVPGADEDGKQAVIDFMWYLNRVRKEYMGTRPFYFLHILITDPAHHRRGAGSMLIKWGTTQADVAQLPCFLESSVMGRPLYAKCGFTARQEQKFDLTKYGGEGEDLNTVMIRDPLPTQPVV</sequence>
<dbReference type="PANTHER" id="PTHR42791:SF14">
    <property type="entry name" value="N-ACETYLTRANSFERASE DOMAIN-CONTAINING PROTEIN"/>
    <property type="match status" value="1"/>
</dbReference>
<dbReference type="InterPro" id="IPR052523">
    <property type="entry name" value="Trichothecene_AcTrans"/>
</dbReference>
<proteinExistence type="predicted"/>
<reference evidence="1 2" key="1">
    <citation type="submission" date="2024-02" db="EMBL/GenBank/DDBJ databases">
        <title>De novo assembly and annotation of 12 fungi associated with fruit tree decline syndrome in Ontario, Canada.</title>
        <authorList>
            <person name="Sulman M."/>
            <person name="Ellouze W."/>
            <person name="Ilyukhin E."/>
        </authorList>
    </citation>
    <scope>NUCLEOTIDE SEQUENCE [LARGE SCALE GENOMIC DNA]</scope>
    <source>
        <strain evidence="1 2">M97-236</strain>
    </source>
</reference>
<dbReference type="SUPFAM" id="SSF55729">
    <property type="entry name" value="Acyl-CoA N-acyltransferases (Nat)"/>
    <property type="match status" value="1"/>
</dbReference>
<gene>
    <name evidence="1" type="ORF">SLS59_000567</name>
</gene>
<dbReference type="InterPro" id="IPR016181">
    <property type="entry name" value="Acyl_CoA_acyltransferase"/>
</dbReference>
<evidence type="ECO:0008006" key="3">
    <source>
        <dbReference type="Google" id="ProtNLM"/>
    </source>
</evidence>
<dbReference type="Proteomes" id="UP001521222">
    <property type="component" value="Unassembled WGS sequence"/>
</dbReference>